<proteinExistence type="predicted"/>
<dbReference type="EMBL" id="JBJJXI010000108">
    <property type="protein sequence ID" value="KAL3391693.1"/>
    <property type="molecule type" value="Genomic_DNA"/>
</dbReference>
<accession>A0ABD2WFH3</accession>
<dbReference type="AlphaFoldDB" id="A0ABD2WFH3"/>
<evidence type="ECO:0000313" key="2">
    <source>
        <dbReference type="EMBL" id="KAL3391693.1"/>
    </source>
</evidence>
<evidence type="ECO:0000313" key="3">
    <source>
        <dbReference type="Proteomes" id="UP001627154"/>
    </source>
</evidence>
<feature type="region of interest" description="Disordered" evidence="1">
    <location>
        <begin position="202"/>
        <end position="222"/>
    </location>
</feature>
<protein>
    <submittedName>
        <fullName evidence="2">Uncharacterized protein</fullName>
    </submittedName>
</protein>
<name>A0ABD2WFH3_9HYME</name>
<dbReference type="Proteomes" id="UP001627154">
    <property type="component" value="Unassembled WGS sequence"/>
</dbReference>
<reference evidence="2 3" key="1">
    <citation type="journal article" date="2024" name="bioRxiv">
        <title>A reference genome for Trichogramma kaykai: A tiny desert-dwelling parasitoid wasp with competing sex-ratio distorters.</title>
        <authorList>
            <person name="Culotta J."/>
            <person name="Lindsey A.R."/>
        </authorList>
    </citation>
    <scope>NUCLEOTIDE SEQUENCE [LARGE SCALE GENOMIC DNA]</scope>
    <source>
        <strain evidence="2 3">KSX58</strain>
    </source>
</reference>
<gene>
    <name evidence="2" type="ORF">TKK_013614</name>
</gene>
<keyword evidence="3" id="KW-1185">Reference proteome</keyword>
<comment type="caution">
    <text evidence="2">The sequence shown here is derived from an EMBL/GenBank/DDBJ whole genome shotgun (WGS) entry which is preliminary data.</text>
</comment>
<organism evidence="2 3">
    <name type="scientific">Trichogramma kaykai</name>
    <dbReference type="NCBI Taxonomy" id="54128"/>
    <lineage>
        <taxon>Eukaryota</taxon>
        <taxon>Metazoa</taxon>
        <taxon>Ecdysozoa</taxon>
        <taxon>Arthropoda</taxon>
        <taxon>Hexapoda</taxon>
        <taxon>Insecta</taxon>
        <taxon>Pterygota</taxon>
        <taxon>Neoptera</taxon>
        <taxon>Endopterygota</taxon>
        <taxon>Hymenoptera</taxon>
        <taxon>Apocrita</taxon>
        <taxon>Proctotrupomorpha</taxon>
        <taxon>Chalcidoidea</taxon>
        <taxon>Trichogrammatidae</taxon>
        <taxon>Trichogramma</taxon>
    </lineage>
</organism>
<sequence length="222" mass="26668">MPYNPKDIRALAHDKRLHHNQQSQLTRGSIFKMLETGVLHDGNELKIMSFDPENYIDEEKRLDRYIQFTLTGNVGYKILTIGFLEDDDEWWFTLRLTRYRSRKDEVDFMDFSIEAYYKILNSKEKIFYCLQNEIIKTICQKDDLQIIIVKDETQDKCLVCFHDISTSLRLHMTERTLNSFINLRSKVDQKFIEFQEDFDDLSDNDSEYNSEYNSEDSSDYYY</sequence>
<evidence type="ECO:0000256" key="1">
    <source>
        <dbReference type="SAM" id="MobiDB-lite"/>
    </source>
</evidence>